<protein>
    <submittedName>
        <fullName evidence="1">Uncharacterized protein</fullName>
    </submittedName>
</protein>
<organism evidence="1">
    <name type="scientific">bioreactor metagenome</name>
    <dbReference type="NCBI Taxonomy" id="1076179"/>
    <lineage>
        <taxon>unclassified sequences</taxon>
        <taxon>metagenomes</taxon>
        <taxon>ecological metagenomes</taxon>
    </lineage>
</organism>
<evidence type="ECO:0000313" key="1">
    <source>
        <dbReference type="EMBL" id="MPN58108.1"/>
    </source>
</evidence>
<sequence length="76" mass="8153">MIGRCANVLQGVGLPAGHAVNKGKPLPVEVDVKHAADVLAAVNPRRGMRFELIRVDRNRVVEYGGKALRLVLEVAA</sequence>
<dbReference type="EMBL" id="VSSQ01130445">
    <property type="protein sequence ID" value="MPN58108.1"/>
    <property type="molecule type" value="Genomic_DNA"/>
</dbReference>
<name>A0A645J369_9ZZZZ</name>
<dbReference type="AlphaFoldDB" id="A0A645J369"/>
<comment type="caution">
    <text evidence="1">The sequence shown here is derived from an EMBL/GenBank/DDBJ whole genome shotgun (WGS) entry which is preliminary data.</text>
</comment>
<gene>
    <name evidence="1" type="ORF">SDC9_205809</name>
</gene>
<reference evidence="1" key="1">
    <citation type="submission" date="2019-08" db="EMBL/GenBank/DDBJ databases">
        <authorList>
            <person name="Kucharzyk K."/>
            <person name="Murdoch R.W."/>
            <person name="Higgins S."/>
            <person name="Loffler F."/>
        </authorList>
    </citation>
    <scope>NUCLEOTIDE SEQUENCE</scope>
</reference>
<proteinExistence type="predicted"/>
<accession>A0A645J369</accession>